<dbReference type="STRING" id="1237149.C900_00441"/>
<dbReference type="RefSeq" id="WP_009583358.1">
    <property type="nucleotide sequence ID" value="NZ_AMZN01000116.1"/>
</dbReference>
<dbReference type="Proteomes" id="UP000011135">
    <property type="component" value="Unassembled WGS sequence"/>
</dbReference>
<sequence length="443" mass="50697">MIRILLLGFSAIIVSALMMNCSKRTSFFSEITSVEGKMILPDYALYCQRSLDNERLAVFASFFGDYENTIRFATMDAPFRSDNSLQVNKDDINRIKSYYSQALENETLHDEELLKAKQVLALLEYQYEKPDYFANLKSIDALQHIASKAESYQFLLINEAHYSSQNRMFTNSLLKPLWEKGYRYLALETLGYIDDQLDQRGYALNNTGYYTKDPSFALLVSNALNIGYKLVAYETQDGLDGTARDHEQALNLFNRTVKRDSAAKVLVHAGYGHILELGDSNYEPMAYQLKKLLESDVLTVDQESMLVINDTAKMNPLYHDALEKEAILKPTVFINEDSTSFVEPLYQGSIDIQVYHPKTEFRYNRPIWLRTPNSNFYKIPNRYLTYEGSLIQAIKATAHEDAVPTDQTIIHQNSALILEPGDYELRVINCDGTWVGSAFLKAY</sequence>
<name>L8JLM1_9BACT</name>
<protein>
    <submittedName>
        <fullName evidence="1">Uncharacterized protein</fullName>
    </submittedName>
</protein>
<dbReference type="EMBL" id="AMZN01000116">
    <property type="protein sequence ID" value="ELR68409.1"/>
    <property type="molecule type" value="Genomic_DNA"/>
</dbReference>
<accession>L8JLM1</accession>
<proteinExistence type="predicted"/>
<evidence type="ECO:0000313" key="1">
    <source>
        <dbReference type="EMBL" id="ELR68409.1"/>
    </source>
</evidence>
<comment type="caution">
    <text evidence="1">The sequence shown here is derived from an EMBL/GenBank/DDBJ whole genome shotgun (WGS) entry which is preliminary data.</text>
</comment>
<reference evidence="1 2" key="1">
    <citation type="submission" date="2012-12" db="EMBL/GenBank/DDBJ databases">
        <title>Genome assembly of Fulvivirga imtechensis AK7.</title>
        <authorList>
            <person name="Nupur N."/>
            <person name="Khatri I."/>
            <person name="Kumar R."/>
            <person name="Subramanian S."/>
            <person name="Pinnaka A."/>
        </authorList>
    </citation>
    <scope>NUCLEOTIDE SEQUENCE [LARGE SCALE GENOMIC DNA]</scope>
    <source>
        <strain evidence="1 2">AK7</strain>
    </source>
</reference>
<keyword evidence="2" id="KW-1185">Reference proteome</keyword>
<dbReference type="eggNOG" id="ENOG502Z7PQ">
    <property type="taxonomic scope" value="Bacteria"/>
</dbReference>
<organism evidence="1 2">
    <name type="scientific">Fulvivirga imtechensis AK7</name>
    <dbReference type="NCBI Taxonomy" id="1237149"/>
    <lineage>
        <taxon>Bacteria</taxon>
        <taxon>Pseudomonadati</taxon>
        <taxon>Bacteroidota</taxon>
        <taxon>Cytophagia</taxon>
        <taxon>Cytophagales</taxon>
        <taxon>Fulvivirgaceae</taxon>
        <taxon>Fulvivirga</taxon>
    </lineage>
</organism>
<gene>
    <name evidence="1" type="ORF">C900_00441</name>
</gene>
<dbReference type="AlphaFoldDB" id="L8JLM1"/>
<evidence type="ECO:0000313" key="2">
    <source>
        <dbReference type="Proteomes" id="UP000011135"/>
    </source>
</evidence>